<accession>A0ACC3M9Q8</accession>
<organism evidence="1 2">
    <name type="scientific">Vermiconidia calcicola</name>
    <dbReference type="NCBI Taxonomy" id="1690605"/>
    <lineage>
        <taxon>Eukaryota</taxon>
        <taxon>Fungi</taxon>
        <taxon>Dikarya</taxon>
        <taxon>Ascomycota</taxon>
        <taxon>Pezizomycotina</taxon>
        <taxon>Dothideomycetes</taxon>
        <taxon>Dothideomycetidae</taxon>
        <taxon>Mycosphaerellales</taxon>
        <taxon>Extremaceae</taxon>
        <taxon>Vermiconidia</taxon>
    </lineage>
</organism>
<dbReference type="Proteomes" id="UP001281147">
    <property type="component" value="Unassembled WGS sequence"/>
</dbReference>
<comment type="caution">
    <text evidence="1">The sequence shown here is derived from an EMBL/GenBank/DDBJ whole genome shotgun (WGS) entry which is preliminary data.</text>
</comment>
<evidence type="ECO:0000313" key="1">
    <source>
        <dbReference type="EMBL" id="KAK3677834.1"/>
    </source>
</evidence>
<proteinExistence type="predicted"/>
<evidence type="ECO:0000313" key="2">
    <source>
        <dbReference type="Proteomes" id="UP001281147"/>
    </source>
</evidence>
<sequence length="152" mass="16859">MDSVKAEQLFVRLQGQLIDGWQIKRLIDHGKSAAVFFAERDGAAAAVKIFDADLIERHGDEAQIGRIQRELALIGKTHPNVVSIFGGGCDKSQSLYYVIMEFVEGDNLRKCLKKLDRSHIPNVMAQLAAAAIHLEELGLVHRDIKPENISVT</sequence>
<reference evidence="1" key="1">
    <citation type="submission" date="2023-07" db="EMBL/GenBank/DDBJ databases">
        <title>Black Yeasts Isolated from many extreme environments.</title>
        <authorList>
            <person name="Coleine C."/>
            <person name="Stajich J.E."/>
            <person name="Selbmann L."/>
        </authorList>
    </citation>
    <scope>NUCLEOTIDE SEQUENCE</scope>
    <source>
        <strain evidence="1">CCFEE 5714</strain>
    </source>
</reference>
<name>A0ACC3M9Q8_9PEZI</name>
<protein>
    <submittedName>
        <fullName evidence="1">Uncharacterized protein</fullName>
    </submittedName>
</protein>
<keyword evidence="2" id="KW-1185">Reference proteome</keyword>
<dbReference type="EMBL" id="JAUTXU010000600">
    <property type="protein sequence ID" value="KAK3677834.1"/>
    <property type="molecule type" value="Genomic_DNA"/>
</dbReference>
<gene>
    <name evidence="1" type="ORF">LTR37_021518</name>
</gene>